<dbReference type="GO" id="GO:0020037">
    <property type="term" value="F:heme binding"/>
    <property type="evidence" value="ECO:0007669"/>
    <property type="project" value="InterPro"/>
</dbReference>
<gene>
    <name evidence="6" type="ORF">DFJ67_6061</name>
</gene>
<evidence type="ECO:0000256" key="1">
    <source>
        <dbReference type="ARBA" id="ARBA00022448"/>
    </source>
</evidence>
<evidence type="ECO:0000256" key="5">
    <source>
        <dbReference type="PIRSR" id="PIRSR601486-1"/>
    </source>
</evidence>
<dbReference type="InterPro" id="IPR009050">
    <property type="entry name" value="Globin-like_sf"/>
</dbReference>
<dbReference type="AlphaFoldDB" id="A0A3D9ZTS5"/>
<sequence>MTTLYEFAGGDEALHRLEELFYAKALADPVLREVFPVRQPHHVDHLTWFTAESFGGPDRFSTALGFAYLIDVHRHLKITDAQRERFVAAYLEAIDEAGLPDDADFRAAVREHVEFGAHVAQQNSLAETDADLHPIREVPAWTWRRQSEG</sequence>
<evidence type="ECO:0000256" key="3">
    <source>
        <dbReference type="ARBA" id="ARBA00022723"/>
    </source>
</evidence>
<dbReference type="GO" id="GO:0019825">
    <property type="term" value="F:oxygen binding"/>
    <property type="evidence" value="ECO:0007669"/>
    <property type="project" value="InterPro"/>
</dbReference>
<dbReference type="OrthoDB" id="9798157at2"/>
<keyword evidence="3 5" id="KW-0479">Metal-binding</keyword>
<organism evidence="6 7">
    <name type="scientific">Asanoa ferruginea</name>
    <dbReference type="NCBI Taxonomy" id="53367"/>
    <lineage>
        <taxon>Bacteria</taxon>
        <taxon>Bacillati</taxon>
        <taxon>Actinomycetota</taxon>
        <taxon>Actinomycetes</taxon>
        <taxon>Micromonosporales</taxon>
        <taxon>Micromonosporaceae</taxon>
        <taxon>Asanoa</taxon>
    </lineage>
</organism>
<evidence type="ECO:0000256" key="4">
    <source>
        <dbReference type="ARBA" id="ARBA00023004"/>
    </source>
</evidence>
<keyword evidence="2 5" id="KW-0349">Heme</keyword>
<dbReference type="CDD" id="cd14775">
    <property type="entry name" value="TrHb2_O-like"/>
    <property type="match status" value="1"/>
</dbReference>
<feature type="binding site" description="distal binding residue" evidence="5">
    <location>
        <position position="45"/>
    </location>
    <ligand>
        <name>heme</name>
        <dbReference type="ChEBI" id="CHEBI:30413"/>
    </ligand>
    <ligandPart>
        <name>Fe</name>
        <dbReference type="ChEBI" id="CHEBI:18248"/>
    </ligandPart>
</feature>
<comment type="caution">
    <text evidence="6">The sequence shown here is derived from an EMBL/GenBank/DDBJ whole genome shotgun (WGS) entry which is preliminary data.</text>
</comment>
<accession>A0A3D9ZTS5</accession>
<protein>
    <submittedName>
        <fullName evidence="6">Hemoglobin</fullName>
    </submittedName>
</protein>
<dbReference type="InterPro" id="IPR012292">
    <property type="entry name" value="Globin/Proto"/>
</dbReference>
<name>A0A3D9ZTS5_9ACTN</name>
<evidence type="ECO:0000313" key="7">
    <source>
        <dbReference type="Proteomes" id="UP000256913"/>
    </source>
</evidence>
<evidence type="ECO:0000256" key="2">
    <source>
        <dbReference type="ARBA" id="ARBA00022617"/>
    </source>
</evidence>
<dbReference type="SUPFAM" id="SSF46458">
    <property type="entry name" value="Globin-like"/>
    <property type="match status" value="1"/>
</dbReference>
<dbReference type="Gene3D" id="1.10.490.10">
    <property type="entry name" value="Globins"/>
    <property type="match status" value="1"/>
</dbReference>
<keyword evidence="1" id="KW-0813">Transport</keyword>
<reference evidence="6 7" key="1">
    <citation type="submission" date="2018-08" db="EMBL/GenBank/DDBJ databases">
        <title>Sequencing the genomes of 1000 actinobacteria strains.</title>
        <authorList>
            <person name="Klenk H.-P."/>
        </authorList>
    </citation>
    <scope>NUCLEOTIDE SEQUENCE [LARGE SCALE GENOMIC DNA]</scope>
    <source>
        <strain evidence="6 7">DSM 44099</strain>
    </source>
</reference>
<keyword evidence="7" id="KW-1185">Reference proteome</keyword>
<dbReference type="Proteomes" id="UP000256913">
    <property type="component" value="Unassembled WGS sequence"/>
</dbReference>
<dbReference type="GO" id="GO:0046872">
    <property type="term" value="F:metal ion binding"/>
    <property type="evidence" value="ECO:0007669"/>
    <property type="project" value="UniProtKB-KW"/>
</dbReference>
<dbReference type="RefSeq" id="WP_116071241.1">
    <property type="nucleotide sequence ID" value="NZ_BONB01000056.1"/>
</dbReference>
<proteinExistence type="predicted"/>
<dbReference type="InterPro" id="IPR001486">
    <property type="entry name" value="Hemoglobin_trunc"/>
</dbReference>
<keyword evidence="4 5" id="KW-0408">Iron</keyword>
<dbReference type="EMBL" id="QUMQ01000001">
    <property type="protein sequence ID" value="REG00015.1"/>
    <property type="molecule type" value="Genomic_DNA"/>
</dbReference>
<dbReference type="Pfam" id="PF01152">
    <property type="entry name" value="Bac_globin"/>
    <property type="match status" value="1"/>
</dbReference>
<evidence type="ECO:0000313" key="6">
    <source>
        <dbReference type="EMBL" id="REG00015.1"/>
    </source>
</evidence>